<gene>
    <name evidence="2" type="primary">4930544L04Rik</name>
</gene>
<reference evidence="1" key="3">
    <citation type="journal article" date="2000" name="Genome Res.">
        <title>RIKEN integrated sequence analysis (RISA) system--384-format sequencing pipeline with 384 multicapillary sequencer.</title>
        <authorList>
            <person name="Shibata K."/>
            <person name="Itoh M."/>
            <person name="Aizawa K."/>
            <person name="Nagaoka S."/>
            <person name="Sasaki N."/>
            <person name="Carninci P."/>
            <person name="Konno H."/>
            <person name="Akiyama J."/>
            <person name="Nishi K."/>
            <person name="Kitsunai T."/>
            <person name="Tashiro H."/>
            <person name="Itoh M."/>
            <person name="Sumi N."/>
            <person name="Ishii Y."/>
            <person name="Nakamura S."/>
            <person name="Hazama M."/>
            <person name="Nishine T."/>
            <person name="Harada A."/>
            <person name="Yamamoto R."/>
            <person name="Matsumoto H."/>
            <person name="Sakaguchi S."/>
            <person name="Ikegami T."/>
            <person name="Kashiwagi K."/>
            <person name="Fujiwake S."/>
            <person name="Inoue K."/>
            <person name="Togawa Y."/>
            <person name="Izawa M."/>
            <person name="Ohara E."/>
            <person name="Watahiki M."/>
            <person name="Yoneda Y."/>
            <person name="Ishikawa T."/>
            <person name="Ozawa K."/>
            <person name="Tanaka T."/>
            <person name="Matsuura S."/>
            <person name="Kawai J."/>
            <person name="Okazaki Y."/>
            <person name="Muramatsu M."/>
            <person name="Inoue Y."/>
            <person name="Kira A."/>
            <person name="Hayashizaki Y."/>
        </authorList>
    </citation>
    <scope>NUCLEOTIDE SEQUENCE</scope>
    <source>
        <strain evidence="1">C57BL/6J</strain>
        <tissue evidence="1">Testis</tissue>
    </source>
</reference>
<name>Q3V0D6_MOUSE</name>
<evidence type="ECO:0000313" key="1">
    <source>
        <dbReference type="EMBL" id="BAE21568.1"/>
    </source>
</evidence>
<dbReference type="AGR" id="MGI:1926057"/>
<reference evidence="1" key="4">
    <citation type="journal article" date="2001" name="Nature">
        <title>Functional annotation of a full-length mouse cDNA collection.</title>
        <authorList>
            <consortium name="The RIKEN Genome Exploration Research Group Phase II Team and the FANTOM Consortium"/>
        </authorList>
    </citation>
    <scope>NUCLEOTIDE SEQUENCE</scope>
    <source>
        <strain evidence="1">C57BL/6J</strain>
        <tissue evidence="1">Testis</tissue>
    </source>
</reference>
<reference evidence="1" key="5">
    <citation type="journal article" date="2002" name="Nature">
        <title>Analysis of the mouse transcriptome based on functional annotation of 60,770 full-length cDNAs.</title>
        <authorList>
            <consortium name="The FANTOM Consortium and the RIKEN Genome Exploration Research Group Phase I and II Team"/>
        </authorList>
    </citation>
    <scope>NUCLEOTIDE SEQUENCE</scope>
    <source>
        <strain evidence="1">C57BL/6J</strain>
        <tissue evidence="1">Testis</tissue>
    </source>
</reference>
<evidence type="ECO:0000313" key="2">
    <source>
        <dbReference type="MGI" id="MGI:1926057"/>
    </source>
</evidence>
<reference evidence="1" key="1">
    <citation type="journal article" date="1999" name="Methods Enzymol.">
        <title>High-efficiency full-length cDNA cloning.</title>
        <authorList>
            <person name="Carninci P."/>
            <person name="Hayashizaki Y."/>
        </authorList>
    </citation>
    <scope>NUCLEOTIDE SEQUENCE</scope>
    <source>
        <strain evidence="1">C57BL/6J</strain>
        <tissue evidence="1">Testis</tissue>
    </source>
</reference>
<accession>Q3V0D6</accession>
<dbReference type="EMBL" id="AK133210">
    <property type="protein sequence ID" value="BAE21559.1"/>
    <property type="molecule type" value="mRNA"/>
</dbReference>
<reference evidence="1" key="6">
    <citation type="submission" date="2004-03" db="EMBL/GenBank/DDBJ databases">
        <authorList>
            <person name="Arakawa T."/>
            <person name="Carninci P."/>
            <person name="Fukuda S."/>
            <person name="Hashizume W."/>
            <person name="Hayashida K."/>
            <person name="Hori F."/>
            <person name="Iida J."/>
            <person name="Imamura K."/>
            <person name="Imotani K."/>
            <person name="Itoh M."/>
            <person name="Kanagawa S."/>
            <person name="Kawai J."/>
            <person name="Kojima M."/>
            <person name="Konno H."/>
            <person name="Murata M."/>
            <person name="Nakamura M."/>
            <person name="Ninomiya N."/>
            <person name="Nishiyori H."/>
            <person name="Nomura K."/>
            <person name="Ohno M."/>
            <person name="Sakazume N."/>
            <person name="Sano H."/>
            <person name="Sasaki D."/>
            <person name="Shibata K."/>
            <person name="Shiraki T."/>
            <person name="Tagami M."/>
            <person name="Tagami Y."/>
            <person name="Waki K."/>
            <person name="Watahiki A."/>
            <person name="Muramatsu M."/>
            <person name="Hayashizaki Y."/>
        </authorList>
    </citation>
    <scope>NUCLEOTIDE SEQUENCE</scope>
    <source>
        <strain evidence="1">C57BL/6J</strain>
        <tissue evidence="1">Testis</tissue>
    </source>
</reference>
<reference evidence="1" key="2">
    <citation type="journal article" date="2000" name="Genome Res.">
        <title>Normalization and subtraction of cap-trapper-selected cDNAs to prepare full-length cDNA libraries for rapid discovery of new genes.</title>
        <authorList>
            <person name="Carninci P."/>
            <person name="Shibata Y."/>
            <person name="Hayatsu N."/>
            <person name="Sugahara Y."/>
            <person name="Shibata K."/>
            <person name="Itoh M."/>
            <person name="Konno H."/>
            <person name="Okazaki Y."/>
            <person name="Muramatsu M."/>
            <person name="Hayashizaki Y."/>
        </authorList>
    </citation>
    <scope>NUCLEOTIDE SEQUENCE</scope>
    <source>
        <strain evidence="1">C57BL/6J</strain>
        <tissue evidence="1">Testis</tissue>
    </source>
</reference>
<organism evidence="1">
    <name type="scientific">Mus musculus</name>
    <name type="common">Mouse</name>
    <dbReference type="NCBI Taxonomy" id="10090"/>
    <lineage>
        <taxon>Eukaryota</taxon>
        <taxon>Metazoa</taxon>
        <taxon>Chordata</taxon>
        <taxon>Craniata</taxon>
        <taxon>Vertebrata</taxon>
        <taxon>Euteleostomi</taxon>
        <taxon>Mammalia</taxon>
        <taxon>Eutheria</taxon>
        <taxon>Euarchontoglires</taxon>
        <taxon>Glires</taxon>
        <taxon>Rodentia</taxon>
        <taxon>Myomorpha</taxon>
        <taxon>Muroidea</taxon>
        <taxon>Muridae</taxon>
        <taxon>Murinae</taxon>
        <taxon>Mus</taxon>
        <taxon>Mus</taxon>
    </lineage>
</organism>
<dbReference type="EMBL" id="AK133230">
    <property type="protein sequence ID" value="BAE21568.1"/>
    <property type="molecule type" value="mRNA"/>
</dbReference>
<dbReference type="MGI" id="MGI:1926057">
    <property type="gene designation" value="4930544L04Rik"/>
</dbReference>
<dbReference type="AlphaFoldDB" id="Q3V0D6"/>
<proteinExistence type="evidence at transcript level"/>
<reference evidence="1" key="7">
    <citation type="journal article" date="2005" name="Science">
        <title>The Transcriptional Landscape of the Mammalian Genome.</title>
        <authorList>
            <consortium name="The FANTOM Consortium"/>
            <consortium name="Riken Genome Exploration Research Group and Genome Science Group (Genome Network Project Core Group)"/>
        </authorList>
    </citation>
    <scope>NUCLEOTIDE SEQUENCE</scope>
    <source>
        <strain evidence="1">C57BL/6J</strain>
        <tissue evidence="1">Testis</tissue>
    </source>
</reference>
<protein>
    <submittedName>
        <fullName evidence="1">Uncharacterized protein</fullName>
    </submittedName>
</protein>
<sequence>MMVHEMRILQLPLKIFMAILCRGIDHTVVYWLGRRMNCDTQASVSGAQGGCDLMRCCWMPASHPVSCSIQKIKYTAYLARGCLFPINVVCDCRTSSPTEFSFPT</sequence>
<dbReference type="HOGENOM" id="CLU_2249206_0_0_1"/>
<reference evidence="1" key="8">
    <citation type="journal article" date="2005" name="Science">
        <title>Antisense Transcription in the Mammalian Transcriptome.</title>
        <authorList>
            <consortium name="RIKEN Genome Exploration Research Group and Genome Science Group (Genome Network Project Core Group) and the FANTOM Consortium"/>
        </authorList>
    </citation>
    <scope>NUCLEOTIDE SEQUENCE</scope>
    <source>
        <strain evidence="1">C57BL/6J</strain>
        <tissue evidence="1">Testis</tissue>
    </source>
</reference>